<dbReference type="SUPFAM" id="SSF55620">
    <property type="entry name" value="Tetrahydrobiopterin biosynthesis enzymes-like"/>
    <property type="match status" value="1"/>
</dbReference>
<dbReference type="AlphaFoldDB" id="A0A0A2BZ96"/>
<protein>
    <submittedName>
        <fullName evidence="1">Queuosine biosynthesis QueD</fullName>
    </submittedName>
</protein>
<dbReference type="InterPro" id="IPR007115">
    <property type="entry name" value="6-PTP_synth/QueD"/>
</dbReference>
<proteinExistence type="predicted"/>
<dbReference type="EMBL" id="JNAX01000015">
    <property type="protein sequence ID" value="KGG19416.1"/>
    <property type="molecule type" value="Genomic_DNA"/>
</dbReference>
<evidence type="ECO:0000313" key="1">
    <source>
        <dbReference type="EMBL" id="KGG19416.1"/>
    </source>
</evidence>
<dbReference type="Proteomes" id="UP000030392">
    <property type="component" value="Unassembled WGS sequence"/>
</dbReference>
<sequence>MEEQLKDHFDHTFLVNSDDPFLETWKELHSKEVLDLRVMNNVGMESTAELVWGWANDLLFSREKGRSCCWKAIAHENAVNSASYTFLPEWFNP</sequence>
<gene>
    <name evidence="1" type="ORF">EV03_1798</name>
</gene>
<evidence type="ECO:0000313" key="2">
    <source>
        <dbReference type="Proteomes" id="UP000030392"/>
    </source>
</evidence>
<dbReference type="Pfam" id="PF01242">
    <property type="entry name" value="PTPS"/>
    <property type="match status" value="1"/>
</dbReference>
<name>A0A0A2BZ96_PROMR</name>
<comment type="caution">
    <text evidence="1">The sequence shown here is derived from an EMBL/GenBank/DDBJ whole genome shotgun (WGS) entry which is preliminary data.</text>
</comment>
<accession>A0A0A2BZ96</accession>
<reference evidence="2" key="1">
    <citation type="journal article" date="2014" name="Sci. Data">
        <title>Genomes of diverse isolates of the marine cyanobacterium Prochlorococcus.</title>
        <authorList>
            <person name="Biller S."/>
            <person name="Berube P."/>
            <person name="Thompson J."/>
            <person name="Kelly L."/>
            <person name="Roggensack S."/>
            <person name="Awad L."/>
            <person name="Roache-Johnson K."/>
            <person name="Ding H."/>
            <person name="Giovannoni S.J."/>
            <person name="Moore L.R."/>
            <person name="Chisholm S.W."/>
        </authorList>
    </citation>
    <scope>NUCLEOTIDE SEQUENCE [LARGE SCALE GENOMIC DNA]</scope>
    <source>
        <strain evidence="2">PAC1</strain>
    </source>
</reference>
<organism evidence="1 2">
    <name type="scientific">Prochlorococcus marinus str. PAC1</name>
    <dbReference type="NCBI Taxonomy" id="59924"/>
    <lineage>
        <taxon>Bacteria</taxon>
        <taxon>Bacillati</taxon>
        <taxon>Cyanobacteriota</taxon>
        <taxon>Cyanophyceae</taxon>
        <taxon>Synechococcales</taxon>
        <taxon>Prochlorococcaceae</taxon>
        <taxon>Prochlorococcus</taxon>
    </lineage>
</organism>